<proteinExistence type="predicted"/>
<accession>A0A834NSJ6</accession>
<reference evidence="1" key="1">
    <citation type="journal article" date="2020" name="G3 (Bethesda)">
        <title>High-Quality Assemblies for Three Invasive Social Wasps from the &lt;i&gt;Vespula&lt;/i&gt; Genus.</title>
        <authorList>
            <person name="Harrop T.W.R."/>
            <person name="Guhlin J."/>
            <person name="McLaughlin G.M."/>
            <person name="Permina E."/>
            <person name="Stockwell P."/>
            <person name="Gilligan J."/>
            <person name="Le Lec M.F."/>
            <person name="Gruber M.A.M."/>
            <person name="Quinn O."/>
            <person name="Lovegrove M."/>
            <person name="Duncan E.J."/>
            <person name="Remnant E.J."/>
            <person name="Van Eeckhoven J."/>
            <person name="Graham B."/>
            <person name="Knapp R.A."/>
            <person name="Langford K.W."/>
            <person name="Kronenberg Z."/>
            <person name="Press M.O."/>
            <person name="Eacker S.M."/>
            <person name="Wilson-Rankin E.E."/>
            <person name="Purcell J."/>
            <person name="Lester P.J."/>
            <person name="Dearden P.K."/>
        </authorList>
    </citation>
    <scope>NUCLEOTIDE SEQUENCE</scope>
    <source>
        <strain evidence="1">Volc-1</strain>
    </source>
</reference>
<evidence type="ECO:0000313" key="2">
    <source>
        <dbReference type="Proteomes" id="UP000600918"/>
    </source>
</evidence>
<name>A0A834NSJ6_VESPE</name>
<dbReference type="Proteomes" id="UP000600918">
    <property type="component" value="Unassembled WGS sequence"/>
</dbReference>
<comment type="caution">
    <text evidence="1">The sequence shown here is derived from an EMBL/GenBank/DDBJ whole genome shotgun (WGS) entry which is preliminary data.</text>
</comment>
<dbReference type="AlphaFoldDB" id="A0A834NSJ6"/>
<evidence type="ECO:0000313" key="1">
    <source>
        <dbReference type="EMBL" id="KAF7417103.1"/>
    </source>
</evidence>
<dbReference type="EMBL" id="JACSDY010000010">
    <property type="protein sequence ID" value="KAF7417103.1"/>
    <property type="molecule type" value="Genomic_DNA"/>
</dbReference>
<keyword evidence="2" id="KW-1185">Reference proteome</keyword>
<protein>
    <submittedName>
        <fullName evidence="1">Uncharacterized protein</fullName>
    </submittedName>
</protein>
<gene>
    <name evidence="1" type="ORF">H0235_011634</name>
</gene>
<sequence>MRRSLRMFSRLSSNTKCLVELIDEEKPECTEKSTGLEKRKHRYENGVEQERNISNKYTSFLHHGLSGKKTKGFGINQTGRCNHRRNVEKGHWDTDELEARENYWRWKRIEWHTTLY</sequence>
<organism evidence="1 2">
    <name type="scientific">Vespula pensylvanica</name>
    <name type="common">Western yellow jacket</name>
    <name type="synonym">Wasp</name>
    <dbReference type="NCBI Taxonomy" id="30213"/>
    <lineage>
        <taxon>Eukaryota</taxon>
        <taxon>Metazoa</taxon>
        <taxon>Ecdysozoa</taxon>
        <taxon>Arthropoda</taxon>
        <taxon>Hexapoda</taxon>
        <taxon>Insecta</taxon>
        <taxon>Pterygota</taxon>
        <taxon>Neoptera</taxon>
        <taxon>Endopterygota</taxon>
        <taxon>Hymenoptera</taxon>
        <taxon>Apocrita</taxon>
        <taxon>Aculeata</taxon>
        <taxon>Vespoidea</taxon>
        <taxon>Vespidae</taxon>
        <taxon>Vespinae</taxon>
        <taxon>Vespula</taxon>
    </lineage>
</organism>